<dbReference type="InterPro" id="IPR027417">
    <property type="entry name" value="P-loop_NTPase"/>
</dbReference>
<keyword evidence="3" id="KW-0964">Secreted</keyword>
<sequence>MSIELFCLVKGNSATHAFPVNINRCDTIGDLKKAIKVEKAPEFDSFLADKLRLWKVEIPDDREDLLNALSLKDEDELRATRDIEDYWAEKPPKRHIHVIIEQPVAIAPQAILSDGDIINILDPFIVEPPDPLRESLSNLVNIPDISTYLEFVDREKEVNQLMMNMEKLHYLVNNRNEYSEPKKEIRFPTAVGTPGKGKTTFARRAYEKSGIYSGVIGSDVVDAVEECRKAGRTFRIACDDISGALYSENDHESLFGKVLLYEALKYRLNQIEYPLFIINIDETNALFESEHGYWLQEVLKSLVRVITDRLDRHFLFVVLTGTHASDLFETVKLSNAKTEDISLPLLKSEHAEEVLFELANRGVVDEAKRINKLSEHTKYVIMLLGVVGRFLEAMIFQMSIIGSSVANNEFTYNVAKFYQSGLRYYLEKCQYESKYCDELLIRTKKHINEKYQCYFDHFLLNDNRELIPHMVAYSLFEWPVQRSDTIGIKNKRKIEDLEKEELIFLEGNRYYKKIKLPFLTLHEIYSIQNNHKLPSIRILESLDNAILPNQNERLTISVLTFRLWAIYQRSISTNASNPCSCLLSQLVPLRHGQKDILLKFSPVFTVRSTNKQINGKNWNEFVNKQLIVSRRKVIEGYSATMLEKGLVEKEHNKCKNVGEHIFLFVTDSKKRNDETYKENEILITEEESKNVFGDLLTLRKLHCIEC</sequence>
<evidence type="ECO:0000313" key="6">
    <source>
        <dbReference type="Proteomes" id="UP000266861"/>
    </source>
</evidence>
<dbReference type="GO" id="GO:0005576">
    <property type="term" value="C:extracellular region"/>
    <property type="evidence" value="ECO:0007669"/>
    <property type="project" value="UniProtKB-SubCell"/>
</dbReference>
<dbReference type="SUPFAM" id="SSF52540">
    <property type="entry name" value="P-loop containing nucleoside triphosphate hydrolases"/>
    <property type="match status" value="1"/>
</dbReference>
<comment type="subcellular location">
    <subcellularLocation>
        <location evidence="1">Host cell</location>
    </subcellularLocation>
    <subcellularLocation>
        <location evidence="2">Secreted</location>
    </subcellularLocation>
</comment>
<dbReference type="Proteomes" id="UP000266861">
    <property type="component" value="Unassembled WGS sequence"/>
</dbReference>
<dbReference type="EMBL" id="PQFF01000038">
    <property type="protein sequence ID" value="RHZ87189.1"/>
    <property type="molecule type" value="Genomic_DNA"/>
</dbReference>
<comment type="caution">
    <text evidence="5">The sequence shown here is derived from an EMBL/GenBank/DDBJ whole genome shotgun (WGS) entry which is preliminary data.</text>
</comment>
<proteinExistence type="predicted"/>
<gene>
    <name evidence="5" type="ORF">Glove_40g150</name>
</gene>
<evidence type="ECO:0000256" key="2">
    <source>
        <dbReference type="ARBA" id="ARBA00004613"/>
    </source>
</evidence>
<name>A0A397JFS2_9GLOM</name>
<reference evidence="5 6" key="1">
    <citation type="submission" date="2018-08" db="EMBL/GenBank/DDBJ databases">
        <title>Genome and evolution of the arbuscular mycorrhizal fungus Diversispora epigaea (formerly Glomus versiforme) and its bacterial endosymbionts.</title>
        <authorList>
            <person name="Sun X."/>
            <person name="Fei Z."/>
            <person name="Harrison M."/>
        </authorList>
    </citation>
    <scope>NUCLEOTIDE SEQUENCE [LARGE SCALE GENOMIC DNA]</scope>
    <source>
        <strain evidence="5 6">IT104</strain>
    </source>
</reference>
<dbReference type="AlphaFoldDB" id="A0A397JFS2"/>
<dbReference type="OrthoDB" id="2142187at2759"/>
<keyword evidence="6" id="KW-1185">Reference proteome</keyword>
<dbReference type="InterPro" id="IPR045379">
    <property type="entry name" value="Crinkler_N"/>
</dbReference>
<evidence type="ECO:0000256" key="3">
    <source>
        <dbReference type="ARBA" id="ARBA00022525"/>
    </source>
</evidence>
<dbReference type="Pfam" id="PF20147">
    <property type="entry name" value="Crinkler"/>
    <property type="match status" value="1"/>
</dbReference>
<feature type="domain" description="Crinkler effector protein N-terminal" evidence="4">
    <location>
        <begin position="3"/>
        <end position="101"/>
    </location>
</feature>
<protein>
    <recommendedName>
        <fullName evidence="4">Crinkler effector protein N-terminal domain-containing protein</fullName>
    </recommendedName>
</protein>
<dbReference type="GO" id="GO:0043657">
    <property type="term" value="C:host cell"/>
    <property type="evidence" value="ECO:0007669"/>
    <property type="project" value="UniProtKB-SubCell"/>
</dbReference>
<organism evidence="5 6">
    <name type="scientific">Diversispora epigaea</name>
    <dbReference type="NCBI Taxonomy" id="1348612"/>
    <lineage>
        <taxon>Eukaryota</taxon>
        <taxon>Fungi</taxon>
        <taxon>Fungi incertae sedis</taxon>
        <taxon>Mucoromycota</taxon>
        <taxon>Glomeromycotina</taxon>
        <taxon>Glomeromycetes</taxon>
        <taxon>Diversisporales</taxon>
        <taxon>Diversisporaceae</taxon>
        <taxon>Diversispora</taxon>
    </lineage>
</organism>
<evidence type="ECO:0000313" key="5">
    <source>
        <dbReference type="EMBL" id="RHZ87189.1"/>
    </source>
</evidence>
<evidence type="ECO:0000256" key="1">
    <source>
        <dbReference type="ARBA" id="ARBA00004340"/>
    </source>
</evidence>
<accession>A0A397JFS2</accession>
<evidence type="ECO:0000259" key="4">
    <source>
        <dbReference type="Pfam" id="PF20147"/>
    </source>
</evidence>